<evidence type="ECO:0000313" key="9">
    <source>
        <dbReference type="Proteomes" id="UP001497512"/>
    </source>
</evidence>
<evidence type="ECO:0000256" key="5">
    <source>
        <dbReference type="ARBA" id="ARBA00023134"/>
    </source>
</evidence>
<dbReference type="PRINTS" id="PR00326">
    <property type="entry name" value="GTP1OBG"/>
</dbReference>
<dbReference type="InterPro" id="IPR006073">
    <property type="entry name" value="GTP-bd"/>
</dbReference>
<organism evidence="8 9">
    <name type="scientific">Sphagnum troendelagicum</name>
    <dbReference type="NCBI Taxonomy" id="128251"/>
    <lineage>
        <taxon>Eukaryota</taxon>
        <taxon>Viridiplantae</taxon>
        <taxon>Streptophyta</taxon>
        <taxon>Embryophyta</taxon>
        <taxon>Bryophyta</taxon>
        <taxon>Sphagnophytina</taxon>
        <taxon>Sphagnopsida</taxon>
        <taxon>Sphagnales</taxon>
        <taxon>Sphagnaceae</taxon>
        <taxon>Sphagnum</taxon>
    </lineage>
</organism>
<dbReference type="CDD" id="cd01857">
    <property type="entry name" value="HSR1_MMR1"/>
    <property type="match status" value="1"/>
</dbReference>
<comment type="subcellular location">
    <subcellularLocation>
        <location evidence="1">Cytoplasm</location>
    </subcellularLocation>
</comment>
<dbReference type="PROSITE" id="PS51721">
    <property type="entry name" value="G_CP"/>
    <property type="match status" value="1"/>
</dbReference>
<dbReference type="PANTHER" id="PTHR45709:SF2">
    <property type="entry name" value="LARGE SUBUNIT GTPASE 1 HOMOLOG"/>
    <property type="match status" value="1"/>
</dbReference>
<evidence type="ECO:0000313" key="8">
    <source>
        <dbReference type="EMBL" id="CAK9205362.1"/>
    </source>
</evidence>
<feature type="domain" description="CP-type G" evidence="7">
    <location>
        <begin position="155"/>
        <end position="389"/>
    </location>
</feature>
<dbReference type="EMBL" id="OZ019907">
    <property type="protein sequence ID" value="CAK9205362.1"/>
    <property type="molecule type" value="Genomic_DNA"/>
</dbReference>
<dbReference type="Gene3D" id="3.40.50.300">
    <property type="entry name" value="P-loop containing nucleotide triphosphate hydrolases"/>
    <property type="match status" value="1"/>
</dbReference>
<keyword evidence="4" id="KW-0378">Hydrolase</keyword>
<feature type="compositionally biased region" description="Basic residues" evidence="6">
    <location>
        <begin position="602"/>
        <end position="614"/>
    </location>
</feature>
<dbReference type="Proteomes" id="UP001497512">
    <property type="component" value="Chromosome 15"/>
</dbReference>
<evidence type="ECO:0000256" key="1">
    <source>
        <dbReference type="ARBA" id="ARBA00004496"/>
    </source>
</evidence>
<keyword evidence="9" id="KW-1185">Reference proteome</keyword>
<dbReference type="InterPro" id="IPR027417">
    <property type="entry name" value="P-loop_NTPase"/>
</dbReference>
<evidence type="ECO:0000256" key="6">
    <source>
        <dbReference type="SAM" id="MobiDB-lite"/>
    </source>
</evidence>
<evidence type="ECO:0000256" key="2">
    <source>
        <dbReference type="ARBA" id="ARBA00022490"/>
    </source>
</evidence>
<evidence type="ECO:0000256" key="4">
    <source>
        <dbReference type="ARBA" id="ARBA00022801"/>
    </source>
</evidence>
<keyword evidence="3" id="KW-0547">Nucleotide-binding</keyword>
<dbReference type="PANTHER" id="PTHR45709">
    <property type="entry name" value="LARGE SUBUNIT GTPASE 1 HOMOLOG-RELATED"/>
    <property type="match status" value="1"/>
</dbReference>
<feature type="compositionally biased region" description="Acidic residues" evidence="6">
    <location>
        <begin position="513"/>
        <end position="541"/>
    </location>
</feature>
<keyword evidence="5" id="KW-0342">GTP-binding</keyword>
<dbReference type="InterPro" id="IPR030378">
    <property type="entry name" value="G_CP_dom"/>
</dbReference>
<accession>A0ABP0TUE1</accession>
<evidence type="ECO:0000256" key="3">
    <source>
        <dbReference type="ARBA" id="ARBA00022741"/>
    </source>
</evidence>
<name>A0ABP0TUE1_9BRYO</name>
<proteinExistence type="predicted"/>
<dbReference type="Pfam" id="PF01926">
    <property type="entry name" value="MMR_HSR1"/>
    <property type="match status" value="1"/>
</dbReference>
<gene>
    <name evidence="8" type="ORF">CSSPTR1EN2_LOCUS7810</name>
</gene>
<dbReference type="SUPFAM" id="SSF52540">
    <property type="entry name" value="P-loop containing nucleoside triphosphate hydrolases"/>
    <property type="match status" value="1"/>
</dbReference>
<evidence type="ECO:0000259" key="7">
    <source>
        <dbReference type="PROSITE" id="PS51721"/>
    </source>
</evidence>
<feature type="region of interest" description="Disordered" evidence="6">
    <location>
        <begin position="17"/>
        <end position="41"/>
    </location>
</feature>
<keyword evidence="2" id="KW-0963">Cytoplasm</keyword>
<feature type="compositionally biased region" description="Basic and acidic residues" evidence="6">
    <location>
        <begin position="26"/>
        <end position="41"/>
    </location>
</feature>
<protein>
    <recommendedName>
        <fullName evidence="7">CP-type G domain-containing protein</fullName>
    </recommendedName>
</protein>
<reference evidence="8" key="1">
    <citation type="submission" date="2024-02" db="EMBL/GenBank/DDBJ databases">
        <authorList>
            <consortium name="ELIXIR-Norway"/>
            <consortium name="Elixir Norway"/>
        </authorList>
    </citation>
    <scope>NUCLEOTIDE SEQUENCE</scope>
</reference>
<feature type="region of interest" description="Disordered" evidence="6">
    <location>
        <begin position="503"/>
        <end position="560"/>
    </location>
</feature>
<sequence length="648" mass="71457">MGRKAKITLGPGQLLMKQRTSAAIQQKEERRGKRESKPLESQIDVRDLDEVMEQAELAGRVFSALNPLPQLLVTPYVSTISATKKWRKKERKAEEALHQSSLVIPRRPEWHASMSAQELDLQERQSFLSWRRGLAKLEDNEKLVLTPFEKNLDIWRQLWRVLERCDLVVMVVDARNPLFYRCPDLEVYVKEIDCNRKTMLLLNKADLLSSAARQKWAHYLKSQGIPFLFWSAKAATALLEGKVHGPSSTFPLGHSGAQDEESEADNDKETAILGRQELLSRLQQEAEAIAETRRAASQASISHHLKAQNSNLLEGQERSDCEMGAASSTGRVIVGFVGYPNVGKSSTINALVGEKKTGVTSTPGKTKHFQTLIISEKLMLCDCPGLVFPSFTGSRSEMVAAGVLPIDRMTDHRGPIDVVATNVPRCTLESLYGITLPQPKPYEPQNRPPTAAELLRAYALSRNYVASSGLPDETRASRQILKDYINGKLAYCYLPPNEGNADPLGSWQVSSSVDEEDDSGLDLEQHDSDDESESIVSEADEGNGIPPESVGETRGEESTSAGAQLLGVGTSDLETVFSDLDTLSLGAGAKILKSKAKAVATHKMHRKAPRRKDRSWRVQNDESDGMPLVRAIQKPVSHGAAHISRVAA</sequence>
<dbReference type="InterPro" id="IPR043358">
    <property type="entry name" value="GNL1-like"/>
</dbReference>
<feature type="region of interest" description="Disordered" evidence="6">
    <location>
        <begin position="602"/>
        <end position="625"/>
    </location>
</feature>